<gene>
    <name evidence="3" type="ORF">GGR91_000185</name>
</gene>
<dbReference type="EMBL" id="JACIEA010000001">
    <property type="protein sequence ID" value="MBB3941963.1"/>
    <property type="molecule type" value="Genomic_DNA"/>
</dbReference>
<evidence type="ECO:0008006" key="5">
    <source>
        <dbReference type="Google" id="ProtNLM"/>
    </source>
</evidence>
<evidence type="ECO:0000256" key="1">
    <source>
        <dbReference type="SAM" id="MobiDB-lite"/>
    </source>
</evidence>
<feature type="chain" id="PRO_5032409899" description="UrcA family protein" evidence="2">
    <location>
        <begin position="20"/>
        <end position="105"/>
    </location>
</feature>
<dbReference type="RefSeq" id="WP_183939177.1">
    <property type="nucleotide sequence ID" value="NZ_BAABBG010000001.1"/>
</dbReference>
<evidence type="ECO:0000313" key="4">
    <source>
        <dbReference type="Proteomes" id="UP000581447"/>
    </source>
</evidence>
<dbReference type="AlphaFoldDB" id="A0A840AWK2"/>
<evidence type="ECO:0000256" key="2">
    <source>
        <dbReference type="SAM" id="SignalP"/>
    </source>
</evidence>
<accession>A0A840AWK2</accession>
<evidence type="ECO:0000313" key="3">
    <source>
        <dbReference type="EMBL" id="MBB3941963.1"/>
    </source>
</evidence>
<protein>
    <recommendedName>
        <fullName evidence="5">UrcA family protein</fullName>
    </recommendedName>
</protein>
<keyword evidence="2" id="KW-0732">Signal</keyword>
<comment type="caution">
    <text evidence="3">The sequence shown here is derived from an EMBL/GenBank/DDBJ whole genome shotgun (WGS) entry which is preliminary data.</text>
</comment>
<organism evidence="3 4">
    <name type="scientific">Sphingorhabdus rigui</name>
    <dbReference type="NCBI Taxonomy" id="1282858"/>
    <lineage>
        <taxon>Bacteria</taxon>
        <taxon>Pseudomonadati</taxon>
        <taxon>Pseudomonadota</taxon>
        <taxon>Alphaproteobacteria</taxon>
        <taxon>Sphingomonadales</taxon>
        <taxon>Sphingomonadaceae</taxon>
        <taxon>Sphingorhabdus</taxon>
    </lineage>
</organism>
<feature type="compositionally biased region" description="Low complexity" evidence="1">
    <location>
        <begin position="24"/>
        <end position="52"/>
    </location>
</feature>
<reference evidence="3 4" key="1">
    <citation type="submission" date="2020-08" db="EMBL/GenBank/DDBJ databases">
        <title>Genomic Encyclopedia of Type Strains, Phase IV (KMG-IV): sequencing the most valuable type-strain genomes for metagenomic binning, comparative biology and taxonomic classification.</title>
        <authorList>
            <person name="Goeker M."/>
        </authorList>
    </citation>
    <scope>NUCLEOTIDE SEQUENCE [LARGE SCALE GENOMIC DNA]</scope>
    <source>
        <strain evidence="3 4">DSM 29050</strain>
    </source>
</reference>
<feature type="region of interest" description="Disordered" evidence="1">
    <location>
        <begin position="24"/>
        <end position="54"/>
    </location>
</feature>
<keyword evidence="4" id="KW-1185">Reference proteome</keyword>
<feature type="signal peptide" evidence="2">
    <location>
        <begin position="1"/>
        <end position="19"/>
    </location>
</feature>
<sequence length="105" mass="10893">MRPILFTALTIGIMTSALAEAPVSAPVAAPASASTPQGSTSTVASDATSAKSDNAMRCRTVRVTGSLVKKGKVCKTLAQWRQMTESGNELARRLVEDGTSRPSGQ</sequence>
<dbReference type="Proteomes" id="UP000581447">
    <property type="component" value="Unassembled WGS sequence"/>
</dbReference>
<name>A0A840AWK2_9SPHN</name>
<proteinExistence type="predicted"/>